<comment type="caution">
    <text evidence="14">The sequence shown here is derived from an EMBL/GenBank/DDBJ whole genome shotgun (WGS) entry which is preliminary data.</text>
</comment>
<dbReference type="PANTHER" id="PTHR24223">
    <property type="entry name" value="ATP-BINDING CASSETTE SUB-FAMILY C"/>
    <property type="match status" value="1"/>
</dbReference>
<keyword evidence="4 11" id="KW-0812">Transmembrane</keyword>
<dbReference type="InterPro" id="IPR017871">
    <property type="entry name" value="ABC_transporter-like_CS"/>
</dbReference>
<dbReference type="FunFam" id="3.40.50.300:FF:000074">
    <property type="entry name" value="Multidrug resistance-associated protein 5 isoform 1"/>
    <property type="match status" value="1"/>
</dbReference>
<keyword evidence="9 11" id="KW-0472">Membrane</keyword>
<evidence type="ECO:0000259" key="12">
    <source>
        <dbReference type="PROSITE" id="PS50893"/>
    </source>
</evidence>
<dbReference type="PROSITE" id="PS50929">
    <property type="entry name" value="ABC_TM1F"/>
    <property type="match status" value="1"/>
</dbReference>
<accession>A0A1Y1WAI0</accession>
<feature type="transmembrane region" description="Helical" evidence="11">
    <location>
        <begin position="724"/>
        <end position="744"/>
    </location>
</feature>
<dbReference type="RefSeq" id="XP_040744128.1">
    <property type="nucleotide sequence ID" value="XM_040887210.1"/>
</dbReference>
<dbReference type="SUPFAM" id="SSF52540">
    <property type="entry name" value="P-loop containing nucleoside triphosphate hydrolases"/>
    <property type="match status" value="2"/>
</dbReference>
<dbReference type="GO" id="GO:0016020">
    <property type="term" value="C:membrane"/>
    <property type="evidence" value="ECO:0007669"/>
    <property type="project" value="InterPro"/>
</dbReference>
<dbReference type="AlphaFoldDB" id="A0A1Y1WAI0"/>
<dbReference type="SUPFAM" id="SSF90123">
    <property type="entry name" value="ABC transporter transmembrane region"/>
    <property type="match status" value="1"/>
</dbReference>
<feature type="region of interest" description="Disordered" evidence="10">
    <location>
        <begin position="383"/>
        <end position="403"/>
    </location>
</feature>
<evidence type="ECO:0000256" key="6">
    <source>
        <dbReference type="ARBA" id="ARBA00022741"/>
    </source>
</evidence>
<keyword evidence="15" id="KW-1185">Reference proteome</keyword>
<evidence type="ECO:0000313" key="14">
    <source>
        <dbReference type="EMBL" id="ORX70549.1"/>
    </source>
</evidence>
<dbReference type="GeneID" id="63803858"/>
<reference evidence="14 15" key="1">
    <citation type="submission" date="2016-07" db="EMBL/GenBank/DDBJ databases">
        <title>Pervasive Adenine N6-methylation of Active Genes in Fungi.</title>
        <authorList>
            <consortium name="DOE Joint Genome Institute"/>
            <person name="Mondo S.J."/>
            <person name="Dannebaum R.O."/>
            <person name="Kuo R.C."/>
            <person name="Labutti K."/>
            <person name="Haridas S."/>
            <person name="Kuo A."/>
            <person name="Salamov A."/>
            <person name="Ahrendt S.R."/>
            <person name="Lipzen A."/>
            <person name="Sullivan W."/>
            <person name="Andreopoulos W.B."/>
            <person name="Clum A."/>
            <person name="Lindquist E."/>
            <person name="Daum C."/>
            <person name="Ramamoorthy G.K."/>
            <person name="Gryganskyi A."/>
            <person name="Culley D."/>
            <person name="Magnuson J.K."/>
            <person name="James T.Y."/>
            <person name="O'Malley M.A."/>
            <person name="Stajich J.E."/>
            <person name="Spatafora J.W."/>
            <person name="Visel A."/>
            <person name="Grigoriev I.V."/>
        </authorList>
    </citation>
    <scope>NUCLEOTIDE SEQUENCE [LARGE SCALE GENOMIC DNA]</scope>
    <source>
        <strain evidence="14 15">ATCC 12442</strain>
    </source>
</reference>
<feature type="compositionally biased region" description="Polar residues" evidence="10">
    <location>
        <begin position="394"/>
        <end position="403"/>
    </location>
</feature>
<dbReference type="PROSITE" id="PS50893">
    <property type="entry name" value="ABC_TRANSPORTER_2"/>
    <property type="match status" value="2"/>
</dbReference>
<dbReference type="FunFam" id="1.20.1560.10:FF:000013">
    <property type="entry name" value="ABC transporter C family member 2"/>
    <property type="match status" value="1"/>
</dbReference>
<feature type="domain" description="ABC transmembrane type-1" evidence="13">
    <location>
        <begin position="470"/>
        <end position="752"/>
    </location>
</feature>
<dbReference type="InterPro" id="IPR050173">
    <property type="entry name" value="ABC_transporter_C-like"/>
</dbReference>
<organism evidence="14 15">
    <name type="scientific">Linderina pennispora</name>
    <dbReference type="NCBI Taxonomy" id="61395"/>
    <lineage>
        <taxon>Eukaryota</taxon>
        <taxon>Fungi</taxon>
        <taxon>Fungi incertae sedis</taxon>
        <taxon>Zoopagomycota</taxon>
        <taxon>Kickxellomycotina</taxon>
        <taxon>Kickxellomycetes</taxon>
        <taxon>Kickxellales</taxon>
        <taxon>Kickxellaceae</taxon>
        <taxon>Linderina</taxon>
    </lineage>
</organism>
<proteinExistence type="inferred from homology"/>
<evidence type="ECO:0000256" key="3">
    <source>
        <dbReference type="ARBA" id="ARBA00022448"/>
    </source>
</evidence>
<feature type="transmembrane region" description="Helical" evidence="11">
    <location>
        <begin position="465"/>
        <end position="486"/>
    </location>
</feature>
<dbReference type="EMBL" id="MCFD01000005">
    <property type="protein sequence ID" value="ORX70549.1"/>
    <property type="molecule type" value="Genomic_DNA"/>
</dbReference>
<evidence type="ECO:0000256" key="2">
    <source>
        <dbReference type="ARBA" id="ARBA00009726"/>
    </source>
</evidence>
<evidence type="ECO:0000256" key="11">
    <source>
        <dbReference type="SAM" id="Phobius"/>
    </source>
</evidence>
<dbReference type="Pfam" id="PF00005">
    <property type="entry name" value="ABC_tran"/>
    <property type="match status" value="2"/>
</dbReference>
<keyword evidence="3" id="KW-0813">Transport</keyword>
<feature type="transmembrane region" description="Helical" evidence="11">
    <location>
        <begin position="698"/>
        <end position="718"/>
    </location>
</feature>
<dbReference type="SMART" id="SM00382">
    <property type="entry name" value="AAA"/>
    <property type="match status" value="2"/>
</dbReference>
<dbReference type="GO" id="GO:0005524">
    <property type="term" value="F:ATP binding"/>
    <property type="evidence" value="ECO:0007669"/>
    <property type="project" value="UniProtKB-KW"/>
</dbReference>
<protein>
    <submittedName>
        <fullName evidence="14">p-loop containing nucleoside triphosphate hydrolase protein</fullName>
    </submittedName>
</protein>
<evidence type="ECO:0000256" key="4">
    <source>
        <dbReference type="ARBA" id="ARBA00022692"/>
    </source>
</evidence>
<dbReference type="InterPro" id="IPR011527">
    <property type="entry name" value="ABC1_TM_dom"/>
</dbReference>
<feature type="transmembrane region" description="Helical" evidence="11">
    <location>
        <begin position="587"/>
        <end position="620"/>
    </location>
</feature>
<evidence type="ECO:0000256" key="7">
    <source>
        <dbReference type="ARBA" id="ARBA00022840"/>
    </source>
</evidence>
<dbReference type="InterPro" id="IPR027417">
    <property type="entry name" value="P-loop_NTPase"/>
</dbReference>
<evidence type="ECO:0000256" key="10">
    <source>
        <dbReference type="SAM" id="MobiDB-lite"/>
    </source>
</evidence>
<dbReference type="Gene3D" id="3.40.50.300">
    <property type="entry name" value="P-loop containing nucleotide triphosphate hydrolases"/>
    <property type="match status" value="2"/>
</dbReference>
<evidence type="ECO:0000259" key="13">
    <source>
        <dbReference type="PROSITE" id="PS50929"/>
    </source>
</evidence>
<feature type="transmembrane region" description="Helical" evidence="11">
    <location>
        <begin position="45"/>
        <end position="67"/>
    </location>
</feature>
<keyword evidence="6" id="KW-0547">Nucleotide-binding</keyword>
<dbReference type="Proteomes" id="UP000193922">
    <property type="component" value="Unassembled WGS sequence"/>
</dbReference>
<keyword evidence="5" id="KW-0677">Repeat</keyword>
<dbReference type="STRING" id="61395.A0A1Y1WAI0"/>
<dbReference type="CDD" id="cd03244">
    <property type="entry name" value="ABCC_MRP_domain2"/>
    <property type="match status" value="1"/>
</dbReference>
<comment type="similarity">
    <text evidence="2">Belongs to the ABC transporter superfamily. ABCC family. Conjugate transporter (TC 3.A.1.208) subfamily.</text>
</comment>
<dbReference type="Pfam" id="PF00664">
    <property type="entry name" value="ABC_membrane"/>
    <property type="match status" value="1"/>
</dbReference>
<dbReference type="InterPro" id="IPR036640">
    <property type="entry name" value="ABC1_TM_sf"/>
</dbReference>
<feature type="transmembrane region" description="Helical" evidence="11">
    <location>
        <begin position="506"/>
        <end position="533"/>
    </location>
</feature>
<keyword evidence="14" id="KW-0378">Hydrolase</keyword>
<sequence>MYSFWLTPPWVQLSTAIMALIYRKSLALSSESRAAHFLDGEHYPLQIAAIIYMLHHTIGWTSVFVNLRFTGGLLAERDHRMHAAIKLYGWERAFLDKIETIRNTKELAALRRLGIWKTLTMLVTTFAVHGPLTSQLMFVSIALFDMLQVPVSEGPNTVTVLMMVRTCYHRLTAFIMIQRIRYDRYAETASPDDWRSSECNILEDISIQCRREELVAVIGKVGSGKSSVISALLGDMVTVHGSVALVPQQPWILNATLRENILFGHRFEQGFYDKVIDACALRADLEMLAGGDMTEIGEKGINLSGGQKARGHIFNHVLGPNGLLKTRARILVTNALQYLGAASQITMLHDGKVVEQGSFAQLVGSKGEVFDFIHVYMPDTGMVPPPEASDTDESNTTTPTASEISLVSARQKPVYRSSLGRASIDNIPVDVATAHTIIRDEQKRVGLVGLEPYMHYIRACGIRNISMLGCASIAAMCLSVGSSMWLAHWATLNDGDTDDSTRQPLYYLSVYSALGVVQVLSMIAVSAAVWLLCAVNGSKNTHSQLLQCMLRVPTSFFDSTPLGRILGLFSSDQAQIDENLPMFLEMWVMAMLRIAIAMALIVVAMPLSFVFIAPIAYVFIGVQRRFMATSREIRRLVNTGRNSVITCTEEAVHGAMSIRAYGRNAEFEKGCAARNETLMMTWWTHLCTTRWLACRLDLIAATIVLLTNMSLIAALYFVGSLTNGYAGLALTNAIAILGVLNTSVRSFGFVELAMISVERVKDYSRLESEAPEVIEDCRPSESWPEAGTVEFRNYSTRYREGLDLVLKDLSFRVMPNQKVGIVGRTGAGKSSLTLALFRIIEASSGQILLDGHDISKYGLFDVRSRLSIIPQDPVLFAGTIRENLDPFSKYSDEEIWCSLDNAHLGDLIRSKDERLEFIVTQNGENFSVGQRQLICLARALLKRAKILVLDEATAAIDNTTDAVIQKTIREEFANCTVLTIAHRLNTVLDSDMILVIDGGRNLLRNEDGLFAKLAEEANLAEDE</sequence>
<dbReference type="InterPro" id="IPR003439">
    <property type="entry name" value="ABC_transporter-like_ATP-bd"/>
</dbReference>
<evidence type="ECO:0000256" key="9">
    <source>
        <dbReference type="ARBA" id="ARBA00023136"/>
    </source>
</evidence>
<feature type="domain" description="ABC transporter" evidence="12">
    <location>
        <begin position="789"/>
        <end position="1023"/>
    </location>
</feature>
<evidence type="ECO:0000256" key="8">
    <source>
        <dbReference type="ARBA" id="ARBA00022989"/>
    </source>
</evidence>
<feature type="domain" description="ABC transporter" evidence="12">
    <location>
        <begin position="180"/>
        <end position="375"/>
    </location>
</feature>
<keyword evidence="7" id="KW-0067">ATP-binding</keyword>
<dbReference type="InterPro" id="IPR003593">
    <property type="entry name" value="AAA+_ATPase"/>
</dbReference>
<keyword evidence="8 11" id="KW-1133">Transmembrane helix</keyword>
<dbReference type="GO" id="GO:0016887">
    <property type="term" value="F:ATP hydrolysis activity"/>
    <property type="evidence" value="ECO:0007669"/>
    <property type="project" value="InterPro"/>
</dbReference>
<dbReference type="Gene3D" id="1.20.1560.10">
    <property type="entry name" value="ABC transporter type 1, transmembrane domain"/>
    <property type="match status" value="2"/>
</dbReference>
<gene>
    <name evidence="14" type="ORF">DL89DRAFT_266755</name>
</gene>
<dbReference type="GO" id="GO:0140359">
    <property type="term" value="F:ABC-type transporter activity"/>
    <property type="evidence" value="ECO:0007669"/>
    <property type="project" value="InterPro"/>
</dbReference>
<evidence type="ECO:0000256" key="5">
    <source>
        <dbReference type="ARBA" id="ARBA00022737"/>
    </source>
</evidence>
<name>A0A1Y1WAI0_9FUNG</name>
<evidence type="ECO:0000313" key="15">
    <source>
        <dbReference type="Proteomes" id="UP000193922"/>
    </source>
</evidence>
<evidence type="ECO:0000256" key="1">
    <source>
        <dbReference type="ARBA" id="ARBA00004127"/>
    </source>
</evidence>
<dbReference type="GO" id="GO:0012505">
    <property type="term" value="C:endomembrane system"/>
    <property type="evidence" value="ECO:0007669"/>
    <property type="project" value="UniProtKB-SubCell"/>
</dbReference>
<comment type="subcellular location">
    <subcellularLocation>
        <location evidence="1">Endomembrane system</location>
        <topology evidence="1">Multi-pass membrane protein</topology>
    </subcellularLocation>
</comment>
<dbReference type="PROSITE" id="PS00211">
    <property type="entry name" value="ABC_TRANSPORTER_1"/>
    <property type="match status" value="1"/>
</dbReference>
<dbReference type="OrthoDB" id="6500128at2759"/>